<reference evidence="1" key="1">
    <citation type="submission" date="2021-06" db="EMBL/GenBank/DDBJ databases">
        <authorList>
            <person name="Hodson N. C."/>
            <person name="Mongue J. A."/>
            <person name="Jaron S. K."/>
        </authorList>
    </citation>
    <scope>NUCLEOTIDE SEQUENCE</scope>
</reference>
<sequence length="125" mass="13987">SRSSRIFVIDKKPTEIAWLNEAHAAAFRDPNVVFHSADLITQSGCDTEFGDINEDVDYVINSASETTRLIPCISKIQFELPKLDMNDVMEEINDKNLGLRGVHPVVLQTLRCPLTSTATLFLHDT</sequence>
<accession>A0A8J2JSQ5</accession>
<name>A0A8J2JSQ5_9HEXA</name>
<dbReference type="OrthoDB" id="16464at2759"/>
<organism evidence="1 2">
    <name type="scientific">Allacma fusca</name>
    <dbReference type="NCBI Taxonomy" id="39272"/>
    <lineage>
        <taxon>Eukaryota</taxon>
        <taxon>Metazoa</taxon>
        <taxon>Ecdysozoa</taxon>
        <taxon>Arthropoda</taxon>
        <taxon>Hexapoda</taxon>
        <taxon>Collembola</taxon>
        <taxon>Symphypleona</taxon>
        <taxon>Sminthuridae</taxon>
        <taxon>Allacma</taxon>
    </lineage>
</organism>
<proteinExistence type="predicted"/>
<dbReference type="Proteomes" id="UP000708208">
    <property type="component" value="Unassembled WGS sequence"/>
</dbReference>
<keyword evidence="2" id="KW-1185">Reference proteome</keyword>
<evidence type="ECO:0000313" key="1">
    <source>
        <dbReference type="EMBL" id="CAG7691807.1"/>
    </source>
</evidence>
<dbReference type="EMBL" id="CAJVCH010021792">
    <property type="protein sequence ID" value="CAG7691807.1"/>
    <property type="molecule type" value="Genomic_DNA"/>
</dbReference>
<gene>
    <name evidence="1" type="ORF">AFUS01_LOCUS3602</name>
</gene>
<comment type="caution">
    <text evidence="1">The sequence shown here is derived from an EMBL/GenBank/DDBJ whole genome shotgun (WGS) entry which is preliminary data.</text>
</comment>
<feature type="non-terminal residue" evidence="1">
    <location>
        <position position="125"/>
    </location>
</feature>
<evidence type="ECO:0000313" key="2">
    <source>
        <dbReference type="Proteomes" id="UP000708208"/>
    </source>
</evidence>
<dbReference type="AlphaFoldDB" id="A0A8J2JSQ5"/>
<protein>
    <submittedName>
        <fullName evidence="1">Uncharacterized protein</fullName>
    </submittedName>
</protein>